<dbReference type="Proteomes" id="UP000604825">
    <property type="component" value="Unassembled WGS sequence"/>
</dbReference>
<comment type="caution">
    <text evidence="2">The sequence shown here is derived from an EMBL/GenBank/DDBJ whole genome shotgun (WGS) entry which is preliminary data.</text>
</comment>
<evidence type="ECO:0000313" key="2">
    <source>
        <dbReference type="EMBL" id="CAD6262611.1"/>
    </source>
</evidence>
<gene>
    <name evidence="2" type="ORF">NCGR_LOCUS45949</name>
</gene>
<proteinExistence type="predicted"/>
<accession>A0A811QVL8</accession>
<reference evidence="2" key="1">
    <citation type="submission" date="2020-10" db="EMBL/GenBank/DDBJ databases">
        <authorList>
            <person name="Han B."/>
            <person name="Lu T."/>
            <person name="Zhao Q."/>
            <person name="Huang X."/>
            <person name="Zhao Y."/>
        </authorList>
    </citation>
    <scope>NUCLEOTIDE SEQUENCE</scope>
</reference>
<organism evidence="2 3">
    <name type="scientific">Miscanthus lutarioriparius</name>
    <dbReference type="NCBI Taxonomy" id="422564"/>
    <lineage>
        <taxon>Eukaryota</taxon>
        <taxon>Viridiplantae</taxon>
        <taxon>Streptophyta</taxon>
        <taxon>Embryophyta</taxon>
        <taxon>Tracheophyta</taxon>
        <taxon>Spermatophyta</taxon>
        <taxon>Magnoliopsida</taxon>
        <taxon>Liliopsida</taxon>
        <taxon>Poales</taxon>
        <taxon>Poaceae</taxon>
        <taxon>PACMAD clade</taxon>
        <taxon>Panicoideae</taxon>
        <taxon>Andropogonodae</taxon>
        <taxon>Andropogoneae</taxon>
        <taxon>Saccharinae</taxon>
        <taxon>Miscanthus</taxon>
    </lineage>
</organism>
<dbReference type="OrthoDB" id="670781at2759"/>
<feature type="region of interest" description="Disordered" evidence="1">
    <location>
        <begin position="1"/>
        <end position="40"/>
    </location>
</feature>
<feature type="compositionally biased region" description="Basic and acidic residues" evidence="1">
    <location>
        <begin position="1"/>
        <end position="12"/>
    </location>
</feature>
<keyword evidence="3" id="KW-1185">Reference proteome</keyword>
<sequence>MPRLSPEDHEGGPEDGYATLEEDDGDQDDRGAASEDSDDDIVPFGRRTVKLLAIRANFRICAINGYDWQLGASTGSTRGKYKSLQEGMVDLVPIGPCGVLMAYGAFTLEVFHSITRAGNTTTTGNEGSSRVRSPIRKDSDVCGAPIRVEWDVCGEDDDKEPEEYTQTICCRGPGRKLEITYLVKLKLKDFGSRSRAVYGKMKASTADYGNKSVHLFSRERGRSWSVPSGPTSILPLSSAVIALPYRRQLELHIEVDLIVITIFDNQEEYKNLKFSLTFTRGIRSQEREVDDDQVEVSIAFDPEI</sequence>
<dbReference type="EMBL" id="CAJGYO010000012">
    <property type="protein sequence ID" value="CAD6262611.1"/>
    <property type="molecule type" value="Genomic_DNA"/>
</dbReference>
<evidence type="ECO:0000313" key="3">
    <source>
        <dbReference type="Proteomes" id="UP000604825"/>
    </source>
</evidence>
<dbReference type="AlphaFoldDB" id="A0A811QVL8"/>
<protein>
    <submittedName>
        <fullName evidence="2">Uncharacterized protein</fullName>
    </submittedName>
</protein>
<name>A0A811QVL8_9POAL</name>
<evidence type="ECO:0000256" key="1">
    <source>
        <dbReference type="SAM" id="MobiDB-lite"/>
    </source>
</evidence>